<evidence type="ECO:0000259" key="1">
    <source>
        <dbReference type="Pfam" id="PF05099"/>
    </source>
</evidence>
<dbReference type="SUPFAM" id="SSF158682">
    <property type="entry name" value="TerB-like"/>
    <property type="match status" value="1"/>
</dbReference>
<dbReference type="CDD" id="cd07313">
    <property type="entry name" value="terB_like_2"/>
    <property type="match status" value="1"/>
</dbReference>
<dbReference type="AlphaFoldDB" id="A0A0M6XNG1"/>
<dbReference type="InterPro" id="IPR007791">
    <property type="entry name" value="DjlA_N"/>
</dbReference>
<feature type="domain" description="Co-chaperone DjlA N-terminal" evidence="1">
    <location>
        <begin position="23"/>
        <end position="140"/>
    </location>
</feature>
<reference evidence="2 3" key="1">
    <citation type="submission" date="2015-07" db="EMBL/GenBank/DDBJ databases">
        <authorList>
            <person name="Noorani M."/>
        </authorList>
    </citation>
    <scope>NUCLEOTIDE SEQUENCE [LARGE SCALE GENOMIC DNA]</scope>
    <source>
        <strain evidence="2 3">CECT 5088</strain>
    </source>
</reference>
<gene>
    <name evidence="2" type="ORF">JAN5088_00403</name>
</gene>
<dbReference type="InterPro" id="IPR029024">
    <property type="entry name" value="TerB-like"/>
</dbReference>
<proteinExistence type="predicted"/>
<dbReference type="RefSeq" id="WP_055681105.1">
    <property type="nucleotide sequence ID" value="NZ_CXPG01000009.1"/>
</dbReference>
<dbReference type="STRING" id="282197.SAMN04488517_10116"/>
<name>A0A0M6XNG1_9RHOB</name>
<organism evidence="2 3">
    <name type="scientific">Jannaschia rubra</name>
    <dbReference type="NCBI Taxonomy" id="282197"/>
    <lineage>
        <taxon>Bacteria</taxon>
        <taxon>Pseudomonadati</taxon>
        <taxon>Pseudomonadota</taxon>
        <taxon>Alphaproteobacteria</taxon>
        <taxon>Rhodobacterales</taxon>
        <taxon>Roseobacteraceae</taxon>
        <taxon>Jannaschia</taxon>
    </lineage>
</organism>
<sequence>MFSDLINRLTAPDPARLPEPDARLALAALMVRVARSDGDYADVEKDRIDRILIVRHGLNPDAAAGLRAQAEALEEEAPDTVRFTRAIKDAVALEERIDVIEALWKVVLADGQRDEEEDSLLRLLASLLGINDRDSNLARQRAQGKV</sequence>
<accession>A0A0M6XNG1</accession>
<keyword evidence="3" id="KW-1185">Reference proteome</keyword>
<evidence type="ECO:0000313" key="2">
    <source>
        <dbReference type="EMBL" id="CTQ31645.1"/>
    </source>
</evidence>
<dbReference type="OrthoDB" id="5402150at2"/>
<dbReference type="Proteomes" id="UP000048908">
    <property type="component" value="Unassembled WGS sequence"/>
</dbReference>
<evidence type="ECO:0000313" key="3">
    <source>
        <dbReference type="Proteomes" id="UP000048908"/>
    </source>
</evidence>
<dbReference type="Gene3D" id="1.10.3680.10">
    <property type="entry name" value="TerB-like"/>
    <property type="match status" value="1"/>
</dbReference>
<protein>
    <submittedName>
        <fullName evidence="2">Tellurite resistance protein TerB</fullName>
    </submittedName>
</protein>
<dbReference type="Pfam" id="PF05099">
    <property type="entry name" value="TerB"/>
    <property type="match status" value="1"/>
</dbReference>
<dbReference type="EMBL" id="CXPG01000009">
    <property type="protein sequence ID" value="CTQ31645.1"/>
    <property type="molecule type" value="Genomic_DNA"/>
</dbReference>